<feature type="transmembrane region" description="Helical" evidence="1">
    <location>
        <begin position="48"/>
        <end position="70"/>
    </location>
</feature>
<gene>
    <name evidence="2" type="ORF">MM415A01530_0004</name>
    <name evidence="3" type="ORF">MM415B02960_0008</name>
</gene>
<name>A0A6M3KZY2_9ZZZZ</name>
<reference evidence="3" key="1">
    <citation type="submission" date="2020-03" db="EMBL/GenBank/DDBJ databases">
        <title>The deep terrestrial virosphere.</title>
        <authorList>
            <person name="Holmfeldt K."/>
            <person name="Nilsson E."/>
            <person name="Simone D."/>
            <person name="Lopez-Fernandez M."/>
            <person name="Wu X."/>
            <person name="de Brujin I."/>
            <person name="Lundin D."/>
            <person name="Andersson A."/>
            <person name="Bertilsson S."/>
            <person name="Dopson M."/>
        </authorList>
    </citation>
    <scope>NUCLEOTIDE SEQUENCE</scope>
    <source>
        <strain evidence="2">MM415A01530</strain>
        <strain evidence="3">MM415B02960</strain>
    </source>
</reference>
<keyword evidence="1" id="KW-0472">Membrane</keyword>
<dbReference type="PROSITE" id="PS51257">
    <property type="entry name" value="PROKAR_LIPOPROTEIN"/>
    <property type="match status" value="1"/>
</dbReference>
<dbReference type="AlphaFoldDB" id="A0A6M3KZY2"/>
<accession>A0A6M3KZY2</accession>
<evidence type="ECO:0000313" key="3">
    <source>
        <dbReference type="EMBL" id="QJA87550.1"/>
    </source>
</evidence>
<dbReference type="EMBL" id="MT142715">
    <property type="protein sequence ID" value="QJA87550.1"/>
    <property type="molecule type" value="Genomic_DNA"/>
</dbReference>
<keyword evidence="1" id="KW-1133">Transmembrane helix</keyword>
<dbReference type="EMBL" id="MT142219">
    <property type="protein sequence ID" value="QJA76343.1"/>
    <property type="molecule type" value="Genomic_DNA"/>
</dbReference>
<evidence type="ECO:0008006" key="4">
    <source>
        <dbReference type="Google" id="ProtNLM"/>
    </source>
</evidence>
<organism evidence="3">
    <name type="scientific">viral metagenome</name>
    <dbReference type="NCBI Taxonomy" id="1070528"/>
    <lineage>
        <taxon>unclassified sequences</taxon>
        <taxon>metagenomes</taxon>
        <taxon>organismal metagenomes</taxon>
    </lineage>
</organism>
<keyword evidence="1" id="KW-0812">Transmembrane</keyword>
<evidence type="ECO:0000313" key="2">
    <source>
        <dbReference type="EMBL" id="QJA76343.1"/>
    </source>
</evidence>
<sequence length="91" mass="10063">MKKIMILLLTMSLLIGCAGPMRFQIPEGKAQPDFEKDLLDCGGKLEPSGGYCLFGPLFLIAPVVGIIETVKHVKKENTRKCMEAKGYKSLY</sequence>
<protein>
    <recommendedName>
        <fullName evidence="4">Lipoprotein</fullName>
    </recommendedName>
</protein>
<proteinExistence type="predicted"/>
<evidence type="ECO:0000256" key="1">
    <source>
        <dbReference type="SAM" id="Phobius"/>
    </source>
</evidence>